<dbReference type="EMBL" id="CM056814">
    <property type="protein sequence ID" value="KAJ8627729.1"/>
    <property type="molecule type" value="Genomic_DNA"/>
</dbReference>
<evidence type="ECO:0000313" key="2">
    <source>
        <dbReference type="Proteomes" id="UP001234297"/>
    </source>
</evidence>
<dbReference type="Proteomes" id="UP001234297">
    <property type="component" value="Chromosome 6"/>
</dbReference>
<sequence>MTMRMIDRLKCVTAVELQRRGERKVILEIDLRRKAVWTGSMEETEMSRSWNRFLIAEGYAWHFGSRYHLSSSFYNKCRWVIINAFFHMRAYEISEDLKGDLLDYVYNVSKRVMHLPTEEIVIQAEIEILTVFQSQSPAFNGGMTMMQPQSQVSVTRVTQLDDSLVFTGDMTLVPSEQVNGGEAVMPSESSVVVDDSVNYLDDDGMGYFDDVFTLDSVIQESMSIAEHRGFTTIPATTTAIDKLHIEKFKEGVSSDRDSNTCTICLDRLTDGVQFMRMPCMHIFHEGCIITWLNRSNSCPLCRFKLED</sequence>
<gene>
    <name evidence="1" type="ORF">MRB53_021036</name>
</gene>
<keyword evidence="2" id="KW-1185">Reference proteome</keyword>
<organism evidence="1 2">
    <name type="scientific">Persea americana</name>
    <name type="common">Avocado</name>
    <dbReference type="NCBI Taxonomy" id="3435"/>
    <lineage>
        <taxon>Eukaryota</taxon>
        <taxon>Viridiplantae</taxon>
        <taxon>Streptophyta</taxon>
        <taxon>Embryophyta</taxon>
        <taxon>Tracheophyta</taxon>
        <taxon>Spermatophyta</taxon>
        <taxon>Magnoliopsida</taxon>
        <taxon>Magnoliidae</taxon>
        <taxon>Laurales</taxon>
        <taxon>Lauraceae</taxon>
        <taxon>Persea</taxon>
    </lineage>
</organism>
<comment type="caution">
    <text evidence="1">The sequence shown here is derived from an EMBL/GenBank/DDBJ whole genome shotgun (WGS) entry which is preliminary data.</text>
</comment>
<accession>A0ACC2L2M1</accession>
<protein>
    <submittedName>
        <fullName evidence="1">Uncharacterized protein</fullName>
    </submittedName>
</protein>
<name>A0ACC2L2M1_PERAE</name>
<evidence type="ECO:0000313" key="1">
    <source>
        <dbReference type="EMBL" id="KAJ8627729.1"/>
    </source>
</evidence>
<proteinExistence type="predicted"/>
<reference evidence="1 2" key="1">
    <citation type="journal article" date="2022" name="Hortic Res">
        <title>A haplotype resolved chromosomal level avocado genome allows analysis of novel avocado genes.</title>
        <authorList>
            <person name="Nath O."/>
            <person name="Fletcher S.J."/>
            <person name="Hayward A."/>
            <person name="Shaw L.M."/>
            <person name="Masouleh A.K."/>
            <person name="Furtado A."/>
            <person name="Henry R.J."/>
            <person name="Mitter N."/>
        </authorList>
    </citation>
    <scope>NUCLEOTIDE SEQUENCE [LARGE SCALE GENOMIC DNA]</scope>
    <source>
        <strain evidence="2">cv. Hass</strain>
    </source>
</reference>